<feature type="compositionally biased region" description="Pro residues" evidence="3">
    <location>
        <begin position="377"/>
        <end position="386"/>
    </location>
</feature>
<feature type="region of interest" description="Disordered" evidence="3">
    <location>
        <begin position="223"/>
        <end position="523"/>
    </location>
</feature>
<feature type="compositionally biased region" description="Basic and acidic residues" evidence="3">
    <location>
        <begin position="620"/>
        <end position="633"/>
    </location>
</feature>
<evidence type="ECO:0000256" key="2">
    <source>
        <dbReference type="PROSITE-ProRule" id="PRU00035"/>
    </source>
</evidence>
<keyword evidence="1 2" id="KW-0103">Bromodomain</keyword>
<feature type="region of interest" description="Disordered" evidence="3">
    <location>
        <begin position="848"/>
        <end position="884"/>
    </location>
</feature>
<dbReference type="CDD" id="cd04369">
    <property type="entry name" value="Bromodomain"/>
    <property type="match status" value="1"/>
</dbReference>
<dbReference type="EMBL" id="JAZGSY010000164">
    <property type="protein sequence ID" value="KAL1839318.1"/>
    <property type="molecule type" value="Genomic_DNA"/>
</dbReference>
<feature type="compositionally biased region" description="Low complexity" evidence="3">
    <location>
        <begin position="61"/>
        <end position="76"/>
    </location>
</feature>
<dbReference type="PROSITE" id="PS50014">
    <property type="entry name" value="BROMODOMAIN_2"/>
    <property type="match status" value="1"/>
</dbReference>
<dbReference type="PANTHER" id="PTHR15398">
    <property type="entry name" value="BROMODOMAIN-CONTAINING PROTEIN 8"/>
    <property type="match status" value="1"/>
</dbReference>
<feature type="compositionally biased region" description="Polar residues" evidence="3">
    <location>
        <begin position="672"/>
        <end position="694"/>
    </location>
</feature>
<feature type="compositionally biased region" description="Pro residues" evidence="3">
    <location>
        <begin position="302"/>
        <end position="312"/>
    </location>
</feature>
<feature type="compositionally biased region" description="Acidic residues" evidence="3">
    <location>
        <begin position="980"/>
        <end position="1025"/>
    </location>
</feature>
<dbReference type="InterPro" id="IPR036427">
    <property type="entry name" value="Bromodomain-like_sf"/>
</dbReference>
<keyword evidence="6" id="KW-1185">Reference proteome</keyword>
<name>A0ABR3VBU6_HUMIN</name>
<evidence type="ECO:0000256" key="1">
    <source>
        <dbReference type="ARBA" id="ARBA00023117"/>
    </source>
</evidence>
<evidence type="ECO:0000313" key="5">
    <source>
        <dbReference type="EMBL" id="KAL1839318.1"/>
    </source>
</evidence>
<feature type="compositionally biased region" description="Polar residues" evidence="3">
    <location>
        <begin position="437"/>
        <end position="448"/>
    </location>
</feature>
<sequence length="1040" mass="111079">MHVQAADGPCRNNDDEQDGSLGPRTDTARGSQLPIVAPIQVVQASRGGPFGAPPAHPWGMTTSPTTSRNTLPTTTSSHTPLETLLLFRAVAHFGLDDSNFARIADTLQANKLLRNAATYDPRRLTPDALRDLFLRVVREELTFSDSDKTPGHDGALSPASKKRRLEPPPLLSLKEARQHIGRIEAAYARIHDVYVKHAVGEVQQYERAYEALMGEIKELEKTVPEVTESEPKPQHGPNGVQATGRPKPVAPPNGAAPSPVASPRPPQPPTLHAVPHPPLRNLQPLLPAQQQQPQPQAQQQPLPSPRQPPVPLSHPNQQTPAVRAPGTPRHPPNGTPPVLQAPQGAAPFQPPPSPAMPAGTEGLQRPDGVTAPRQGPTFPPPSPQPPAAQGQLKWEPPYQPANAPAGQPAVPPQRPPQQIPAQPGPGLPQAQPGRPMQTVSAPPHSASQFAPALQSPVASASTRQPQFLPTSATGAPQQQTQFHPQHCKPPFPPRQDGAQGLPSPLRQQEAYPDLPLGSQPHNQGYRLRRFYKLQLHRKMSLQTARMRQANRTTLLTTHHGPAHAHPPWQRLPRLLGSAPHLVPGRPTPGIELRLGYDDVPSPAYEPTSPVLQPASLSAAKDVERREEPSETPKPKAGTSRSVPRHSTASHEKKPSQAGSDLVKVKEEAGTPRLTTETGDTTADESVTGRTQPSRSSKRKRDDPTPTPAQTPRASQMREALPDGLVPGESPTLVLWTRSFNKVCGSAMEQIIHHRSANMFAQPIREKDAPGYHKVVKQPTDLKSIRAAINHGNRAAQAAAHALPDGGDPGTSSVWLPRTEDLVPPRSIINSSQLDRELAHMFSNAIMYNPDPNHGPGPAFLRDNAESDADGAGGDNHHHQPQDSGVLGYQVDEFGVVNDARGMFVEVEKLLSELRSAEVRRNVPPSAVAAAAAAAAAALAAAANAASAPPAGSDDEGGEGSGVPRRGESSEKDAGGGNHDDDGDGAGEEGKDDEDAQDEDGGAEEEEEEEEEEDQPEDGGDEEETEGSGAAAVKRRRVARG</sequence>
<feature type="region of interest" description="Disordered" evidence="3">
    <location>
        <begin position="45"/>
        <end position="76"/>
    </location>
</feature>
<feature type="compositionally biased region" description="Pro residues" evidence="3">
    <location>
        <begin position="409"/>
        <end position="426"/>
    </location>
</feature>
<feature type="compositionally biased region" description="Basic and acidic residues" evidence="3">
    <location>
        <begin position="964"/>
        <end position="979"/>
    </location>
</feature>
<dbReference type="Pfam" id="PF00439">
    <property type="entry name" value="Bromodomain"/>
    <property type="match status" value="1"/>
</dbReference>
<protein>
    <recommendedName>
        <fullName evidence="4">Bromo domain-containing protein</fullName>
    </recommendedName>
</protein>
<dbReference type="SUPFAM" id="SSF47370">
    <property type="entry name" value="Bromodomain"/>
    <property type="match status" value="1"/>
</dbReference>
<dbReference type="InterPro" id="IPR001487">
    <property type="entry name" value="Bromodomain"/>
</dbReference>
<accession>A0ABR3VBU6</accession>
<dbReference type="Gene3D" id="1.20.920.10">
    <property type="entry name" value="Bromodomain-like"/>
    <property type="match status" value="1"/>
</dbReference>
<feature type="region of interest" description="Disordered" evidence="3">
    <location>
        <begin position="1"/>
        <end position="32"/>
    </location>
</feature>
<evidence type="ECO:0000259" key="4">
    <source>
        <dbReference type="PROSITE" id="PS50014"/>
    </source>
</evidence>
<feature type="region of interest" description="Disordered" evidence="3">
    <location>
        <begin position="592"/>
        <end position="727"/>
    </location>
</feature>
<reference evidence="5 6" key="1">
    <citation type="journal article" date="2024" name="Commun. Biol.">
        <title>Comparative genomic analysis of thermophilic fungi reveals convergent evolutionary adaptations and gene losses.</title>
        <authorList>
            <person name="Steindorff A.S."/>
            <person name="Aguilar-Pontes M.V."/>
            <person name="Robinson A.J."/>
            <person name="Andreopoulos B."/>
            <person name="LaButti K."/>
            <person name="Kuo A."/>
            <person name="Mondo S."/>
            <person name="Riley R."/>
            <person name="Otillar R."/>
            <person name="Haridas S."/>
            <person name="Lipzen A."/>
            <person name="Grimwood J."/>
            <person name="Schmutz J."/>
            <person name="Clum A."/>
            <person name="Reid I.D."/>
            <person name="Moisan M.C."/>
            <person name="Butler G."/>
            <person name="Nguyen T.T.M."/>
            <person name="Dewar K."/>
            <person name="Conant G."/>
            <person name="Drula E."/>
            <person name="Henrissat B."/>
            <person name="Hansel C."/>
            <person name="Singer S."/>
            <person name="Hutchinson M.I."/>
            <person name="de Vries R.P."/>
            <person name="Natvig D.O."/>
            <person name="Powell A.J."/>
            <person name="Tsang A."/>
            <person name="Grigoriev I.V."/>
        </authorList>
    </citation>
    <scope>NUCLEOTIDE SEQUENCE [LARGE SCALE GENOMIC DNA]</scope>
    <source>
        <strain evidence="5 6">CBS 620.91</strain>
    </source>
</reference>
<feature type="domain" description="Bromo" evidence="4">
    <location>
        <begin position="751"/>
        <end position="848"/>
    </location>
</feature>
<feature type="compositionally biased region" description="Basic and acidic residues" evidence="3">
    <location>
        <begin position="223"/>
        <end position="233"/>
    </location>
</feature>
<feature type="region of interest" description="Disordered" evidence="3">
    <location>
        <begin position="946"/>
        <end position="1040"/>
    </location>
</feature>
<feature type="compositionally biased region" description="Polar residues" evidence="3">
    <location>
        <begin position="456"/>
        <end position="483"/>
    </location>
</feature>
<dbReference type="Proteomes" id="UP001583172">
    <property type="component" value="Unassembled WGS sequence"/>
</dbReference>
<comment type="caution">
    <text evidence="5">The sequence shown here is derived from an EMBL/GenBank/DDBJ whole genome shotgun (WGS) entry which is preliminary data.</text>
</comment>
<evidence type="ECO:0000256" key="3">
    <source>
        <dbReference type="SAM" id="MobiDB-lite"/>
    </source>
</evidence>
<feature type="compositionally biased region" description="Pro residues" evidence="3">
    <location>
        <begin position="260"/>
        <end position="269"/>
    </location>
</feature>
<gene>
    <name evidence="5" type="ORF">VTJ49DRAFT_1646</name>
</gene>
<organism evidence="5 6">
    <name type="scientific">Humicola insolens</name>
    <name type="common">Soft-rot fungus</name>
    <dbReference type="NCBI Taxonomy" id="85995"/>
    <lineage>
        <taxon>Eukaryota</taxon>
        <taxon>Fungi</taxon>
        <taxon>Dikarya</taxon>
        <taxon>Ascomycota</taxon>
        <taxon>Pezizomycotina</taxon>
        <taxon>Sordariomycetes</taxon>
        <taxon>Sordariomycetidae</taxon>
        <taxon>Sordariales</taxon>
        <taxon>Chaetomiaceae</taxon>
        <taxon>Mycothermus</taxon>
    </lineage>
</organism>
<feature type="region of interest" description="Disordered" evidence="3">
    <location>
        <begin position="144"/>
        <end position="172"/>
    </location>
</feature>
<feature type="compositionally biased region" description="Low complexity" evidence="3">
    <location>
        <begin position="279"/>
        <end position="301"/>
    </location>
</feature>
<dbReference type="PANTHER" id="PTHR15398:SF4">
    <property type="entry name" value="BROMODOMAIN-CONTAINING PROTEIN 8 ISOFORM X1"/>
    <property type="match status" value="1"/>
</dbReference>
<proteinExistence type="predicted"/>
<evidence type="ECO:0000313" key="6">
    <source>
        <dbReference type="Proteomes" id="UP001583172"/>
    </source>
</evidence>